<evidence type="ECO:0000256" key="2">
    <source>
        <dbReference type="ARBA" id="ARBA00015547"/>
    </source>
</evidence>
<dbReference type="InterPro" id="IPR038531">
    <property type="entry name" value="NeuraminylLac-bd_hemagglutn_sf"/>
</dbReference>
<dbReference type="GO" id="GO:0009279">
    <property type="term" value="C:cell outer membrane"/>
    <property type="evidence" value="ECO:0007669"/>
    <property type="project" value="UniProtKB-SubCell"/>
</dbReference>
<reference evidence="9" key="1">
    <citation type="submission" date="2014-12" db="EMBL/GenBank/DDBJ databases">
        <title>Whole genome sequences of four Staphylococcus schleiferi canine isolates.</title>
        <authorList>
            <person name="Misic A.M."/>
            <person name="Cain C."/>
            <person name="Morris D.O."/>
            <person name="Rankin S."/>
            <person name="Beiting D."/>
        </authorList>
    </citation>
    <scope>NUCLEOTIDE SEQUENCE</scope>
    <source>
        <strain evidence="9">ASB1</strain>
    </source>
</reference>
<keyword evidence="5" id="KW-0449">Lipoprotein</keyword>
<protein>
    <recommendedName>
        <fullName evidence="2">Neuraminyllactose-binding hemagglutinin</fullName>
    </recommendedName>
    <alternativeName>
        <fullName evidence="7">Flagellar sheath adhesin</fullName>
    </alternativeName>
    <alternativeName>
        <fullName evidence="6">N-acetylneuraminyllactose-binding fibrillar hemagglutinin receptor-binding subunit</fullName>
    </alternativeName>
</protein>
<evidence type="ECO:0000256" key="5">
    <source>
        <dbReference type="ARBA" id="ARBA00023288"/>
    </source>
</evidence>
<comment type="subcellular location">
    <subcellularLocation>
        <location evidence="1">Cell outer membrane</location>
        <topology evidence="1">Lipid-anchor</topology>
    </subcellularLocation>
</comment>
<keyword evidence="3" id="KW-0472">Membrane</keyword>
<evidence type="ECO:0000313" key="10">
    <source>
        <dbReference type="Proteomes" id="UP000046090"/>
    </source>
</evidence>
<reference evidence="10" key="2">
    <citation type="submission" date="2014-12" db="EMBL/GenBank/DDBJ databases">
        <authorList>
            <person name="Smet A."/>
        </authorList>
    </citation>
    <scope>NUCLEOTIDE SEQUENCE [LARGE SCALE GENOMIC DNA]</scope>
</reference>
<dbReference type="Proteomes" id="UP000046090">
    <property type="component" value="Unassembled WGS sequence"/>
</dbReference>
<keyword evidence="10" id="KW-1185">Reference proteome</keyword>
<evidence type="ECO:0000256" key="3">
    <source>
        <dbReference type="ARBA" id="ARBA00023136"/>
    </source>
</evidence>
<evidence type="ECO:0000256" key="6">
    <source>
        <dbReference type="ARBA" id="ARBA00030949"/>
    </source>
</evidence>
<proteinExistence type="predicted"/>
<evidence type="ECO:0000256" key="4">
    <source>
        <dbReference type="ARBA" id="ARBA00023237"/>
    </source>
</evidence>
<evidence type="ECO:0000256" key="7">
    <source>
        <dbReference type="ARBA" id="ARBA00032680"/>
    </source>
</evidence>
<evidence type="ECO:0000313" key="8">
    <source>
        <dbReference type="EMBL" id="CRI34999.1"/>
    </source>
</evidence>
<dbReference type="Gene3D" id="3.30.160.180">
    <property type="entry name" value="Putative neuraminyllactose-binding hemagglutinin homolog like domain"/>
    <property type="match status" value="1"/>
</dbReference>
<dbReference type="EMBL" id="CDMK01000003">
    <property type="protein sequence ID" value="CRI35072.1"/>
    <property type="molecule type" value="Genomic_DNA"/>
</dbReference>
<dbReference type="Pfam" id="PF05211">
    <property type="entry name" value="NLBH"/>
    <property type="match status" value="1"/>
</dbReference>
<sequence>MTSSSVPLNFNYPVNLEQETSNNHTIAILTPNIQAGENVQPYINQFQSALAKQVQEILEKKGYHIIRLADVQNLSAEQKMNISSILKIRGWMGVLEDADMDTENLKDTGMKGIVDQSAGAVIFKFFEPKTGRTTHNFAINVGAKQALVHSYAKQDQLWWL</sequence>
<organism evidence="9 10">
    <name type="scientific">Helicobacter heilmannii</name>
    <dbReference type="NCBI Taxonomy" id="35817"/>
    <lineage>
        <taxon>Bacteria</taxon>
        <taxon>Pseudomonadati</taxon>
        <taxon>Campylobacterota</taxon>
        <taxon>Epsilonproteobacteria</taxon>
        <taxon>Campylobacterales</taxon>
        <taxon>Helicobacteraceae</taxon>
        <taxon>Helicobacter</taxon>
    </lineage>
</organism>
<dbReference type="EMBL" id="CDMK01000002">
    <property type="protein sequence ID" value="CRI34999.1"/>
    <property type="molecule type" value="Genomic_DNA"/>
</dbReference>
<gene>
    <name evidence="9" type="ORF">HHE01_00700</name>
    <name evidence="8" type="ORF">HHE01_08000</name>
</gene>
<accession>A0A0K2YA54</accession>
<dbReference type="InterPro" id="IPR007876">
    <property type="entry name" value="NeuraminylLac-bd_hemagglutn"/>
</dbReference>
<dbReference type="AlphaFoldDB" id="A0A0K2YA54"/>
<evidence type="ECO:0000256" key="1">
    <source>
        <dbReference type="ARBA" id="ARBA00004459"/>
    </source>
</evidence>
<dbReference type="SUPFAM" id="SSF159594">
    <property type="entry name" value="XCC0632-like"/>
    <property type="match status" value="1"/>
</dbReference>
<name>A0A0K2YA54_HELHE</name>
<keyword evidence="4" id="KW-0998">Cell outer membrane</keyword>
<evidence type="ECO:0000313" key="9">
    <source>
        <dbReference type="EMBL" id="CRI35072.1"/>
    </source>
</evidence>